<evidence type="ECO:0000313" key="11">
    <source>
        <dbReference type="EMBL" id="KTD33992.1"/>
    </source>
</evidence>
<evidence type="ECO:0000256" key="7">
    <source>
        <dbReference type="ARBA" id="ARBA00022842"/>
    </source>
</evidence>
<dbReference type="InterPro" id="IPR000760">
    <property type="entry name" value="Inositol_monophosphatase-like"/>
</dbReference>
<dbReference type="GO" id="GO:0000287">
    <property type="term" value="F:magnesium ion binding"/>
    <property type="evidence" value="ECO:0007669"/>
    <property type="project" value="UniProtKB-UniRule"/>
</dbReference>
<reference evidence="11 13" key="1">
    <citation type="submission" date="2015-11" db="EMBL/GenBank/DDBJ databases">
        <title>Genomic analysis of 38 Legionella species identifies large and diverse effector repertoires.</title>
        <authorList>
            <person name="Burstein D."/>
            <person name="Amaro F."/>
            <person name="Zusman T."/>
            <person name="Lifshitz Z."/>
            <person name="Cohen O."/>
            <person name="Gilbert J.A."/>
            <person name="Pupko T."/>
            <person name="Shuman H.A."/>
            <person name="Segal G."/>
        </authorList>
    </citation>
    <scope>NUCLEOTIDE SEQUENCE [LARGE SCALE GENOMIC DNA]</scope>
    <source>
        <strain evidence="11 13">Bercovier 4</strain>
    </source>
</reference>
<dbReference type="PATRIC" id="fig|454.4.peg.177"/>
<feature type="binding site" evidence="9">
    <location>
        <position position="68"/>
    </location>
    <ligand>
        <name>Mg(2+)</name>
        <dbReference type="ChEBI" id="CHEBI:18420"/>
        <label>1</label>
    </ligand>
</feature>
<comment type="subcellular location">
    <subcellularLocation>
        <location evidence="9">Cell inner membrane</location>
        <topology evidence="9">Peripheral membrane protein</topology>
        <orientation evidence="9">Cytoplasmic side</orientation>
    </subcellularLocation>
</comment>
<feature type="binding site" evidence="10">
    <location>
        <position position="88"/>
    </location>
    <ligand>
        <name>Mg(2+)</name>
        <dbReference type="ChEBI" id="CHEBI:18420"/>
        <label>1</label>
        <note>catalytic</note>
    </ligand>
</feature>
<comment type="similarity">
    <text evidence="2 9">Belongs to the inositol monophosphatase superfamily. CysQ family.</text>
</comment>
<dbReference type="OrthoDB" id="9785695at2"/>
<dbReference type="PANTHER" id="PTHR43028:SF5">
    <property type="entry name" value="3'(2'),5'-BISPHOSPHATE NUCLEOTIDASE 1"/>
    <property type="match status" value="1"/>
</dbReference>
<protein>
    <recommendedName>
        <fullName evidence="9">3'(2'),5'-bisphosphate nucleotidase CysQ</fullName>
        <ecNumber evidence="9">3.1.3.7</ecNumber>
    </recommendedName>
    <alternativeName>
        <fullName evidence="9">3'(2'),5-bisphosphonucleoside 3'(2')-phosphohydrolase</fullName>
    </alternativeName>
    <alternativeName>
        <fullName evidence="9">3'-phosphoadenosine 5'-phosphate phosphatase</fullName>
        <shortName evidence="9">PAP phosphatase</shortName>
    </alternativeName>
</protein>
<dbReference type="HAMAP" id="MF_02095">
    <property type="entry name" value="CysQ"/>
    <property type="match status" value="1"/>
</dbReference>
<feature type="binding site" evidence="10">
    <location>
        <position position="91"/>
    </location>
    <ligand>
        <name>Mg(2+)</name>
        <dbReference type="ChEBI" id="CHEBI:18420"/>
        <label>1</label>
        <note>catalytic</note>
    </ligand>
</feature>
<comment type="cofactor">
    <cofactor evidence="9 10">
        <name>Mg(2+)</name>
        <dbReference type="ChEBI" id="CHEBI:18420"/>
    </cofactor>
</comment>
<feature type="binding site" evidence="10">
    <location>
        <position position="215"/>
    </location>
    <ligand>
        <name>Mg(2+)</name>
        <dbReference type="ChEBI" id="CHEBI:18420"/>
        <label>1</label>
        <note>catalytic</note>
    </ligand>
</feature>
<dbReference type="PANTHER" id="PTHR43028">
    <property type="entry name" value="3'(2'),5'-BISPHOSPHATE NUCLEOTIDASE 1"/>
    <property type="match status" value="1"/>
</dbReference>
<feature type="binding site" evidence="9">
    <location>
        <position position="88"/>
    </location>
    <ligand>
        <name>Mg(2+)</name>
        <dbReference type="ChEBI" id="CHEBI:18420"/>
        <label>1</label>
    </ligand>
</feature>
<feature type="binding site" evidence="9">
    <location>
        <position position="88"/>
    </location>
    <ligand>
        <name>Mg(2+)</name>
        <dbReference type="ChEBI" id="CHEBI:18420"/>
        <label>2</label>
    </ligand>
</feature>
<reference evidence="12 14" key="2">
    <citation type="submission" date="2019-03" db="EMBL/GenBank/DDBJ databases">
        <title>Diverse conjugative elements silence natural transformation in Legionella species.</title>
        <authorList>
            <person name="Durieux I."/>
            <person name="Ginevra C."/>
            <person name="Attaiech L."/>
            <person name="Picq K."/>
            <person name="Juan P.A."/>
            <person name="Jarraud S."/>
            <person name="Charpentier X."/>
        </authorList>
    </citation>
    <scope>NUCLEOTIDE SEQUENCE [LARGE SCALE GENOMIC DNA]</scope>
    <source>
        <strain evidence="12 14">HL-0427-4011</strain>
    </source>
</reference>
<dbReference type="STRING" id="454.Lisr_0170"/>
<keyword evidence="7 9" id="KW-0460">Magnesium</keyword>
<dbReference type="CDD" id="cd01638">
    <property type="entry name" value="CysQ"/>
    <property type="match status" value="1"/>
</dbReference>
<dbReference type="InterPro" id="IPR020550">
    <property type="entry name" value="Inositol_monophosphatase_CS"/>
</dbReference>
<dbReference type="Pfam" id="PF00459">
    <property type="entry name" value="Inositol_P"/>
    <property type="match status" value="1"/>
</dbReference>
<dbReference type="GO" id="GO:0046854">
    <property type="term" value="P:phosphatidylinositol phosphate biosynthetic process"/>
    <property type="evidence" value="ECO:0007669"/>
    <property type="project" value="InterPro"/>
</dbReference>
<dbReference type="GO" id="GO:0008441">
    <property type="term" value="F:3'(2'),5'-bisphosphate nucleotidase activity"/>
    <property type="evidence" value="ECO:0007669"/>
    <property type="project" value="UniProtKB-UniRule"/>
</dbReference>
<keyword evidence="5 9" id="KW-0479">Metal-binding</keyword>
<evidence type="ECO:0000256" key="6">
    <source>
        <dbReference type="ARBA" id="ARBA00022801"/>
    </source>
</evidence>
<evidence type="ECO:0000256" key="4">
    <source>
        <dbReference type="ARBA" id="ARBA00022519"/>
    </source>
</evidence>
<feature type="binding site" evidence="9">
    <location>
        <position position="215"/>
    </location>
    <ligand>
        <name>Mg(2+)</name>
        <dbReference type="ChEBI" id="CHEBI:18420"/>
        <label>2</label>
    </ligand>
</feature>
<evidence type="ECO:0000256" key="10">
    <source>
        <dbReference type="PIRSR" id="PIRSR600760-2"/>
    </source>
</evidence>
<name>A0A0W0WNX0_9GAMM</name>
<dbReference type="PROSITE" id="PS00630">
    <property type="entry name" value="IMP_2"/>
    <property type="match status" value="1"/>
</dbReference>
<dbReference type="InterPro" id="IPR050725">
    <property type="entry name" value="CysQ/Inositol_MonoPase"/>
</dbReference>
<dbReference type="Proteomes" id="UP000054761">
    <property type="component" value="Unassembled WGS sequence"/>
</dbReference>
<feature type="binding site" evidence="9">
    <location>
        <position position="215"/>
    </location>
    <ligand>
        <name>substrate</name>
    </ligand>
</feature>
<feature type="binding site" evidence="9">
    <location>
        <position position="90"/>
    </location>
    <ligand>
        <name>Mg(2+)</name>
        <dbReference type="ChEBI" id="CHEBI:18420"/>
        <label>1</label>
    </ligand>
</feature>
<dbReference type="Gene3D" id="3.30.540.10">
    <property type="entry name" value="Fructose-1,6-Bisphosphatase, subunit A, domain 1"/>
    <property type="match status" value="1"/>
</dbReference>
<dbReference type="GO" id="GO:0005886">
    <property type="term" value="C:plasma membrane"/>
    <property type="evidence" value="ECO:0007669"/>
    <property type="project" value="UniProtKB-SubCell"/>
</dbReference>
<evidence type="ECO:0000256" key="8">
    <source>
        <dbReference type="ARBA" id="ARBA00023136"/>
    </source>
</evidence>
<keyword evidence="4 9" id="KW-0997">Cell inner membrane</keyword>
<comment type="function">
    <text evidence="9">Converts adenosine-3',5'-bisphosphate (PAP) to AMP.</text>
</comment>
<feature type="binding site" evidence="10">
    <location>
        <position position="68"/>
    </location>
    <ligand>
        <name>Mg(2+)</name>
        <dbReference type="ChEBI" id="CHEBI:18420"/>
        <label>1</label>
        <note>catalytic</note>
    </ligand>
</feature>
<evidence type="ECO:0000256" key="9">
    <source>
        <dbReference type="HAMAP-Rule" id="MF_02095"/>
    </source>
</evidence>
<evidence type="ECO:0000313" key="12">
    <source>
        <dbReference type="EMBL" id="QBR84523.1"/>
    </source>
</evidence>
<dbReference type="Gene3D" id="3.40.190.80">
    <property type="match status" value="1"/>
</dbReference>
<proteinExistence type="inferred from homology"/>
<dbReference type="Proteomes" id="UP000295517">
    <property type="component" value="Chromosome"/>
</dbReference>
<feature type="binding site" evidence="10">
    <location>
        <position position="90"/>
    </location>
    <ligand>
        <name>Mg(2+)</name>
        <dbReference type="ChEBI" id="CHEBI:18420"/>
        <label>2</label>
    </ligand>
</feature>
<dbReference type="InterPro" id="IPR020583">
    <property type="entry name" value="Inositol_monoP_metal-BS"/>
</dbReference>
<dbReference type="GO" id="GO:0000103">
    <property type="term" value="P:sulfate assimilation"/>
    <property type="evidence" value="ECO:0007669"/>
    <property type="project" value="TreeGrafter"/>
</dbReference>
<dbReference type="RefSeq" id="WP_058500561.1">
    <property type="nucleotide sequence ID" value="NZ_CAAAJA010000005.1"/>
</dbReference>
<keyword evidence="3 9" id="KW-1003">Cell membrane</keyword>
<dbReference type="NCBIfam" id="TIGR01331">
    <property type="entry name" value="bisphos_cysQ"/>
    <property type="match status" value="1"/>
</dbReference>
<gene>
    <name evidence="11" type="primary">suhB_1</name>
    <name evidence="9" type="synonym">cysQ</name>
    <name evidence="12" type="ORF">E3983_09205</name>
    <name evidence="11" type="ORF">Lisr_0170</name>
</gene>
<dbReference type="EMBL" id="LNYH01000005">
    <property type="protein sequence ID" value="KTD33992.1"/>
    <property type="molecule type" value="Genomic_DNA"/>
</dbReference>
<dbReference type="SUPFAM" id="SSF56655">
    <property type="entry name" value="Carbohydrate phosphatase"/>
    <property type="match status" value="1"/>
</dbReference>
<evidence type="ECO:0000256" key="5">
    <source>
        <dbReference type="ARBA" id="ARBA00022723"/>
    </source>
</evidence>
<dbReference type="InterPro" id="IPR006240">
    <property type="entry name" value="CysQ"/>
</dbReference>
<feature type="binding site" evidence="9">
    <location>
        <position position="68"/>
    </location>
    <ligand>
        <name>substrate</name>
    </ligand>
</feature>
<dbReference type="PRINTS" id="PR00377">
    <property type="entry name" value="IMPHPHTASES"/>
</dbReference>
<feature type="binding site" evidence="9">
    <location>
        <position position="91"/>
    </location>
    <ligand>
        <name>Mg(2+)</name>
        <dbReference type="ChEBI" id="CHEBI:18420"/>
        <label>2</label>
    </ligand>
</feature>
<evidence type="ECO:0000256" key="3">
    <source>
        <dbReference type="ARBA" id="ARBA00022475"/>
    </source>
</evidence>
<evidence type="ECO:0000313" key="14">
    <source>
        <dbReference type="Proteomes" id="UP000295517"/>
    </source>
</evidence>
<accession>A0A0W0WNX0</accession>
<feature type="binding site" evidence="9">
    <location>
        <begin position="90"/>
        <end position="93"/>
    </location>
    <ligand>
        <name>substrate</name>
    </ligand>
</feature>
<evidence type="ECO:0000256" key="2">
    <source>
        <dbReference type="ARBA" id="ARBA00005289"/>
    </source>
</evidence>
<dbReference type="EMBL" id="CP038254">
    <property type="protein sequence ID" value="QBR84523.1"/>
    <property type="molecule type" value="Genomic_DNA"/>
</dbReference>
<evidence type="ECO:0000313" key="13">
    <source>
        <dbReference type="Proteomes" id="UP000054761"/>
    </source>
</evidence>
<dbReference type="AlphaFoldDB" id="A0A0W0WNX0"/>
<evidence type="ECO:0000256" key="1">
    <source>
        <dbReference type="ARBA" id="ARBA00001625"/>
    </source>
</evidence>
<dbReference type="EC" id="3.1.3.7" evidence="9"/>
<comment type="catalytic activity">
    <reaction evidence="1 9">
        <text>adenosine 3',5'-bisphosphate + H2O = AMP + phosphate</text>
        <dbReference type="Rhea" id="RHEA:10040"/>
        <dbReference type="ChEBI" id="CHEBI:15377"/>
        <dbReference type="ChEBI" id="CHEBI:43474"/>
        <dbReference type="ChEBI" id="CHEBI:58343"/>
        <dbReference type="ChEBI" id="CHEBI:456215"/>
        <dbReference type="EC" id="3.1.3.7"/>
    </reaction>
</comment>
<organism evidence="11 13">
    <name type="scientific">Legionella israelensis</name>
    <dbReference type="NCBI Taxonomy" id="454"/>
    <lineage>
        <taxon>Bacteria</taxon>
        <taxon>Pseudomonadati</taxon>
        <taxon>Pseudomonadota</taxon>
        <taxon>Gammaproteobacteria</taxon>
        <taxon>Legionellales</taxon>
        <taxon>Legionellaceae</taxon>
        <taxon>Legionella</taxon>
    </lineage>
</organism>
<keyword evidence="6 9" id="KW-0378">Hydrolase</keyword>
<keyword evidence="8 9" id="KW-0472">Membrane</keyword>
<keyword evidence="13" id="KW-1185">Reference proteome</keyword>
<dbReference type="GO" id="GO:0050427">
    <property type="term" value="P:3'-phosphoadenosine 5'-phosphosulfate metabolic process"/>
    <property type="evidence" value="ECO:0007669"/>
    <property type="project" value="TreeGrafter"/>
</dbReference>
<dbReference type="PROSITE" id="PS00629">
    <property type="entry name" value="IMP_1"/>
    <property type="match status" value="1"/>
</dbReference>
<sequence length="259" mass="28572">MFLTQALLDEVIKIAQKASDTILKFYHEGFDHSVKSDGSPLTQADIASHDIITHLLQKLTPDIPIISEENMSIQLSSEQKKQSFWLVDPLDGTKEFINRNGEFTVNIALIEQKKPVLGVIGSPAQKTIYAGILHQGAFKLDANQTKKSVSVQTYIEGDLYVVGSRSHNNEKAMKDYLANYPVTQYIPTGSSLKFCKIAEGSAHIYPRLGRTMEWDTAAGHAVLSAAGGHVETLDSAPLTYGKTGFENPHFIAKSQMMFN</sequence>